<dbReference type="GO" id="GO:0071973">
    <property type="term" value="P:bacterial-type flagellum-dependent cell motility"/>
    <property type="evidence" value="ECO:0007669"/>
    <property type="project" value="InterPro"/>
</dbReference>
<keyword evidence="8" id="KW-1185">Reference proteome</keyword>
<keyword evidence="7" id="KW-0969">Cilium</keyword>
<evidence type="ECO:0000256" key="3">
    <source>
        <dbReference type="ARBA" id="ARBA00014376"/>
    </source>
</evidence>
<organism evidence="7 8">
    <name type="scientific">Arboricoccus pini</name>
    <dbReference type="NCBI Taxonomy" id="1963835"/>
    <lineage>
        <taxon>Bacteria</taxon>
        <taxon>Pseudomonadati</taxon>
        <taxon>Pseudomonadota</taxon>
        <taxon>Alphaproteobacteria</taxon>
        <taxon>Geminicoccales</taxon>
        <taxon>Geminicoccaceae</taxon>
        <taxon>Arboricoccus</taxon>
    </lineage>
</organism>
<evidence type="ECO:0000256" key="6">
    <source>
        <dbReference type="PIRNR" id="PIRNR002889"/>
    </source>
</evidence>
<evidence type="ECO:0000256" key="1">
    <source>
        <dbReference type="ARBA" id="ARBA00004117"/>
    </source>
</evidence>
<proteinExistence type="inferred from homology"/>
<dbReference type="GO" id="GO:0030694">
    <property type="term" value="C:bacterial-type flagellum basal body, rod"/>
    <property type="evidence" value="ECO:0007669"/>
    <property type="project" value="InterPro"/>
</dbReference>
<evidence type="ECO:0000313" key="8">
    <source>
        <dbReference type="Proteomes" id="UP000197065"/>
    </source>
</evidence>
<dbReference type="RefSeq" id="WP_088560554.1">
    <property type="nucleotide sequence ID" value="NZ_FYEH01000003.1"/>
</dbReference>
<keyword evidence="7" id="KW-0966">Cell projection</keyword>
<comment type="subunit">
    <text evidence="6">The basal body constitutes a major portion of the flagellar organelle and consists of a number of rings mounted on a central rod.</text>
</comment>
<comment type="similarity">
    <text evidence="2 6">Belongs to the flagella basal body rod proteins family.</text>
</comment>
<dbReference type="PIRSF" id="PIRSF002889">
    <property type="entry name" value="Rod_FlgB"/>
    <property type="match status" value="1"/>
</dbReference>
<keyword evidence="7" id="KW-0282">Flagellum</keyword>
<keyword evidence="4 6" id="KW-0975">Bacterial flagellum</keyword>
<comment type="subcellular location">
    <subcellularLocation>
        <location evidence="1 6">Bacterial flagellum basal body</location>
    </subcellularLocation>
</comment>
<gene>
    <name evidence="7" type="ORF">SAMN07250955_103340</name>
</gene>
<evidence type="ECO:0000313" key="7">
    <source>
        <dbReference type="EMBL" id="SNB63476.1"/>
    </source>
</evidence>
<protein>
    <recommendedName>
        <fullName evidence="3 6">Flagellar basal body rod protein FlgB</fullName>
    </recommendedName>
</protein>
<reference evidence="7 8" key="1">
    <citation type="submission" date="2017-06" db="EMBL/GenBank/DDBJ databases">
        <authorList>
            <person name="Kim H.J."/>
            <person name="Triplett B.A."/>
        </authorList>
    </citation>
    <scope>NUCLEOTIDE SEQUENCE [LARGE SCALE GENOMIC DNA]</scope>
    <source>
        <strain evidence="7 8">B29T1</strain>
    </source>
</reference>
<evidence type="ECO:0000256" key="4">
    <source>
        <dbReference type="ARBA" id="ARBA00023143"/>
    </source>
</evidence>
<sequence>MQPALFQLLSAKASYLADRQTVLTQNLANADTPQYQAQDTVSFERALSAMGGHLPALATATTNPMHIAVQGSLAMEGRDVRTLRDEGVETSPSGNAVVVEEEVQKLAKTQLDHELTTSLYGKQMAMLRLAMSSNGS</sequence>
<dbReference type="AlphaFoldDB" id="A0A212QVC2"/>
<dbReference type="NCBIfam" id="TIGR01396">
    <property type="entry name" value="FlgB"/>
    <property type="match status" value="1"/>
</dbReference>
<dbReference type="EMBL" id="FYEH01000003">
    <property type="protein sequence ID" value="SNB63476.1"/>
    <property type="molecule type" value="Genomic_DNA"/>
</dbReference>
<name>A0A212QVC2_9PROT</name>
<dbReference type="OrthoDB" id="9788334at2"/>
<accession>A0A212QVC2</accession>
<dbReference type="InterPro" id="IPR006300">
    <property type="entry name" value="FlgB"/>
</dbReference>
<dbReference type="Proteomes" id="UP000197065">
    <property type="component" value="Unassembled WGS sequence"/>
</dbReference>
<evidence type="ECO:0000256" key="2">
    <source>
        <dbReference type="ARBA" id="ARBA00009677"/>
    </source>
</evidence>
<evidence type="ECO:0000256" key="5">
    <source>
        <dbReference type="ARBA" id="ARBA00024934"/>
    </source>
</evidence>
<comment type="function">
    <text evidence="5 6">Structural component of flagellum, the bacterial motility apparatus. Part of the rod structure of flagellar basal body.</text>
</comment>